<dbReference type="EMBL" id="CAJOBH010136368">
    <property type="protein sequence ID" value="CAF4783900.1"/>
    <property type="molecule type" value="Genomic_DNA"/>
</dbReference>
<sequence>MATTTGKIAIAAASGIAAFSLLLLIISVATPVWLDAGSGSTIGLFRQCYGDGTSTPGCVNANRNPQAGLSVFGLLLLAFAIMAAIASIFMERLPILFGALGLLYFSSVFIMSAYSTFDVYSRDTGTYLFPAVSANLPHTTIGYSYNLCVASHYFLWTALTLLAFGVGYTFAEDRSGNT</sequence>
<evidence type="ECO:0000313" key="13">
    <source>
        <dbReference type="Proteomes" id="UP000663866"/>
    </source>
</evidence>
<feature type="transmembrane region" description="Helical" evidence="1">
    <location>
        <begin position="96"/>
        <end position="117"/>
    </location>
</feature>
<keyword evidence="13" id="KW-1185">Reference proteome</keyword>
<dbReference type="Gene3D" id="1.20.140.150">
    <property type="match status" value="1"/>
</dbReference>
<evidence type="ECO:0000313" key="6">
    <source>
        <dbReference type="EMBL" id="CAF2157540.1"/>
    </source>
</evidence>
<dbReference type="Proteomes" id="UP000681967">
    <property type="component" value="Unassembled WGS sequence"/>
</dbReference>
<evidence type="ECO:0000313" key="11">
    <source>
        <dbReference type="EMBL" id="CAF5197574.1"/>
    </source>
</evidence>
<dbReference type="Proteomes" id="UP000663887">
    <property type="component" value="Unassembled WGS sequence"/>
</dbReference>
<gene>
    <name evidence="10" type="ORF">BYL167_LOCUS47431</name>
    <name evidence="2" type="ORF">CJN711_LOCUS12712</name>
    <name evidence="9" type="ORF">GIL414_LOCUS45787</name>
    <name evidence="3" type="ORF">KQP761_LOCUS18385</name>
    <name evidence="5" type="ORF">MBJ925_LOCUS27128</name>
    <name evidence="8" type="ORF">OVN521_LOCUS33497</name>
    <name evidence="11" type="ORF">SMN809_LOCUS74544</name>
    <name evidence="7" type="ORF">UXM345_LOCUS3222</name>
    <name evidence="6" type="ORF">WKI299_LOCUS31686</name>
    <name evidence="4" type="ORF">XDN619_LOCUS8061</name>
</gene>
<evidence type="ECO:0000313" key="8">
    <source>
        <dbReference type="EMBL" id="CAF4371958.1"/>
    </source>
</evidence>
<dbReference type="Proteomes" id="UP000663866">
    <property type="component" value="Unassembled WGS sequence"/>
</dbReference>
<dbReference type="Proteomes" id="UP000663856">
    <property type="component" value="Unassembled WGS sequence"/>
</dbReference>
<evidence type="ECO:0000313" key="9">
    <source>
        <dbReference type="EMBL" id="CAF4766930.1"/>
    </source>
</evidence>
<evidence type="ECO:0000313" key="2">
    <source>
        <dbReference type="EMBL" id="CAF1215149.1"/>
    </source>
</evidence>
<feature type="transmembrane region" description="Helical" evidence="1">
    <location>
        <begin position="12"/>
        <end position="34"/>
    </location>
</feature>
<evidence type="ECO:0000313" key="3">
    <source>
        <dbReference type="EMBL" id="CAF1561162.1"/>
    </source>
</evidence>
<dbReference type="Proteomes" id="UP000663842">
    <property type="component" value="Unassembled WGS sequence"/>
</dbReference>
<proteinExistence type="predicted"/>
<dbReference type="AlphaFoldDB" id="A0A814XA95"/>
<keyword evidence="1" id="KW-0472">Membrane</keyword>
<evidence type="ECO:0000313" key="5">
    <source>
        <dbReference type="EMBL" id="CAF2128220.1"/>
    </source>
</evidence>
<keyword evidence="1" id="KW-1133">Transmembrane helix</keyword>
<evidence type="ECO:0000313" key="4">
    <source>
        <dbReference type="EMBL" id="CAF2048493.1"/>
    </source>
</evidence>
<dbReference type="OrthoDB" id="10057759at2759"/>
<name>A0A814XA95_9BILA</name>
<dbReference type="EMBL" id="CAJNRF010014494">
    <property type="protein sequence ID" value="CAF2157540.1"/>
    <property type="molecule type" value="Genomic_DNA"/>
</dbReference>
<dbReference type="Proteomes" id="UP000681720">
    <property type="component" value="Unassembled WGS sequence"/>
</dbReference>
<protein>
    <submittedName>
        <fullName evidence="2">Uncharacterized protein</fullName>
    </submittedName>
</protein>
<dbReference type="EMBL" id="CAJNOW010009311">
    <property type="protein sequence ID" value="CAF1561162.1"/>
    <property type="molecule type" value="Genomic_DNA"/>
</dbReference>
<evidence type="ECO:0000256" key="1">
    <source>
        <dbReference type="SAM" id="Phobius"/>
    </source>
</evidence>
<comment type="caution">
    <text evidence="2">The sequence shown here is derived from an EMBL/GenBank/DDBJ whole genome shotgun (WGS) entry which is preliminary data.</text>
</comment>
<dbReference type="Proteomes" id="UP000676336">
    <property type="component" value="Unassembled WGS sequence"/>
</dbReference>
<organism evidence="2 12">
    <name type="scientific">Rotaria magnacalcarata</name>
    <dbReference type="NCBI Taxonomy" id="392030"/>
    <lineage>
        <taxon>Eukaryota</taxon>
        <taxon>Metazoa</taxon>
        <taxon>Spiralia</taxon>
        <taxon>Gnathifera</taxon>
        <taxon>Rotifera</taxon>
        <taxon>Eurotatoria</taxon>
        <taxon>Bdelloidea</taxon>
        <taxon>Philodinida</taxon>
        <taxon>Philodinidae</taxon>
        <taxon>Rotaria</taxon>
    </lineage>
</organism>
<dbReference type="EMBL" id="CAJNRG010002547">
    <property type="protein sequence ID" value="CAF2048493.1"/>
    <property type="molecule type" value="Genomic_DNA"/>
</dbReference>
<feature type="transmembrane region" description="Helical" evidence="1">
    <location>
        <begin position="69"/>
        <end position="89"/>
    </location>
</feature>
<reference evidence="2" key="1">
    <citation type="submission" date="2021-02" db="EMBL/GenBank/DDBJ databases">
        <authorList>
            <person name="Nowell W R."/>
        </authorList>
    </citation>
    <scope>NUCLEOTIDE SEQUENCE</scope>
</reference>
<dbReference type="Proteomes" id="UP000663855">
    <property type="component" value="Unassembled WGS sequence"/>
</dbReference>
<evidence type="ECO:0000313" key="7">
    <source>
        <dbReference type="EMBL" id="CAF3772690.1"/>
    </source>
</evidence>
<dbReference type="EMBL" id="CAJNRE010014511">
    <property type="protein sequence ID" value="CAF2128220.1"/>
    <property type="molecule type" value="Genomic_DNA"/>
</dbReference>
<keyword evidence="1" id="KW-0812">Transmembrane</keyword>
<accession>A0A814XA95</accession>
<dbReference type="Proteomes" id="UP000663824">
    <property type="component" value="Unassembled WGS sequence"/>
</dbReference>
<evidence type="ECO:0000313" key="12">
    <source>
        <dbReference type="Proteomes" id="UP000663855"/>
    </source>
</evidence>
<dbReference type="Proteomes" id="UP000663834">
    <property type="component" value="Unassembled WGS sequence"/>
</dbReference>
<dbReference type="EMBL" id="CAJOBG010035916">
    <property type="protein sequence ID" value="CAF4371958.1"/>
    <property type="molecule type" value="Genomic_DNA"/>
</dbReference>
<dbReference type="EMBL" id="CAJOBJ010141912">
    <property type="protein sequence ID" value="CAF4766930.1"/>
    <property type="molecule type" value="Genomic_DNA"/>
</dbReference>
<dbReference type="EMBL" id="CAJOBI010330401">
    <property type="protein sequence ID" value="CAF5197574.1"/>
    <property type="molecule type" value="Genomic_DNA"/>
</dbReference>
<dbReference type="EMBL" id="CAJNOV010005570">
    <property type="protein sequence ID" value="CAF1215149.1"/>
    <property type="molecule type" value="Genomic_DNA"/>
</dbReference>
<feature type="transmembrane region" description="Helical" evidence="1">
    <location>
        <begin position="153"/>
        <end position="171"/>
    </location>
</feature>
<evidence type="ECO:0000313" key="10">
    <source>
        <dbReference type="EMBL" id="CAF4783900.1"/>
    </source>
</evidence>
<dbReference type="EMBL" id="CAJOBF010000205">
    <property type="protein sequence ID" value="CAF3772690.1"/>
    <property type="molecule type" value="Genomic_DNA"/>
</dbReference>